<dbReference type="PANTHER" id="PTHR35902">
    <property type="entry name" value="S-LAYER DOMAIN-LIKE PROTEIN-RELATED"/>
    <property type="match status" value="1"/>
</dbReference>
<dbReference type="Gene3D" id="2.60.40.10">
    <property type="entry name" value="Immunoglobulins"/>
    <property type="match status" value="1"/>
</dbReference>
<accession>A0A650CQZ5</accession>
<dbReference type="OrthoDB" id="56770at2157"/>
<dbReference type="PANTHER" id="PTHR35902:SF3">
    <property type="entry name" value="NPCBM-ASSOCIATED, NEW3 DOMAIN OF ALPHA-GALACTOSIDASE"/>
    <property type="match status" value="1"/>
</dbReference>
<evidence type="ECO:0000256" key="1">
    <source>
        <dbReference type="SAM" id="Phobius"/>
    </source>
</evidence>
<keyword evidence="1" id="KW-0812">Transmembrane</keyword>
<dbReference type="RefSeq" id="WP_156007709.1">
    <property type="nucleotide sequence ID" value="NZ_CP045483.1"/>
</dbReference>
<dbReference type="AlphaFoldDB" id="A0A650CQZ5"/>
<evidence type="ECO:0000313" key="2">
    <source>
        <dbReference type="EMBL" id="QGR20260.1"/>
    </source>
</evidence>
<dbReference type="InterPro" id="IPR013783">
    <property type="entry name" value="Ig-like_fold"/>
</dbReference>
<keyword evidence="1" id="KW-1133">Transmembrane helix</keyword>
<name>A0A650CQZ5_9CREN</name>
<dbReference type="Proteomes" id="UP000423396">
    <property type="component" value="Chromosome"/>
</dbReference>
<evidence type="ECO:0000313" key="3">
    <source>
        <dbReference type="Proteomes" id="UP000423396"/>
    </source>
</evidence>
<dbReference type="GeneID" id="42799374"/>
<organism evidence="2 3">
    <name type="scientific">Stygiolobus azoricus</name>
    <dbReference type="NCBI Taxonomy" id="41675"/>
    <lineage>
        <taxon>Archaea</taxon>
        <taxon>Thermoproteota</taxon>
        <taxon>Thermoprotei</taxon>
        <taxon>Sulfolobales</taxon>
        <taxon>Sulfolobaceae</taxon>
        <taxon>Stygiolobus</taxon>
    </lineage>
</organism>
<feature type="transmembrane region" description="Helical" evidence="1">
    <location>
        <begin position="622"/>
        <end position="641"/>
    </location>
</feature>
<dbReference type="KEGG" id="sazo:D1868_09850"/>
<sequence length="655" mass="70615">MNGRVTKLLSAIFVISILATTFSIIPSQAVVSRLSFITVPHLTQLIAPGMTEVPITLSITNLGSTVYNVNITPLTKYPFETFSYYEGTENISIPIFQQGETINVTFIYNVYPNVTDGIYKLYYEISGTLPNGTNFTKELSVDIPILGYVSISASSVWGTISSPLLVAPGENNVPLSIILINSGNVIANNVSLILKNQFPIKFSQNVVKVGYLPIGQPVTVTVYSSIYPNASEGTYSIPVEVKYFNGATTVDNLTVAVNGYLNFSVTTIWGSPQSPILVSAGESQVPLTFLVKNLGDVSALNVSLTIKSGYPLISSQNSVYIGVVPAGEENYGTITVSVYPNASPGVYYIPVTIKFFSNASIKELVPVEIYQVNITVNTLTIPPQVFPGYYDVRVVLLVLNYGEGIAENVSVSLSSTLPVVSPDEIELGAIPSGKIINTTFLINVPNSTSPGYYYLNFTIKYDGGKITKSYKLQVYPKADLEIVGVYYPTINPGSTKVPITLTVKNVGNVTAQNVKAILGSSDVIYPHVSSSNPLMGLTASEAYLGDLKPGQEVNVTYVVDVSSGAQVGNYEVTLTLLWNQSGSLFPFIQNDRFTIHVSPTAFDNLVNEGVTFQVGTSQYTVGWLYVIIGVIIIILVIVVAIRLSMRRKPNAGGGT</sequence>
<keyword evidence="3" id="KW-1185">Reference proteome</keyword>
<reference evidence="2 3" key="1">
    <citation type="submission" date="2019-10" db="EMBL/GenBank/DDBJ databases">
        <title>Genome Sequences from Six Type Strain Members of the Archaeal Family Sulfolobaceae: Acidianus ambivalens, Acidianus infernus, Metallosphaera prunae, Stygiolobus azoricus, Sulfolobus metallicus, and Sulfurisphaera ohwakuensis.</title>
        <authorList>
            <person name="Counts J.A."/>
            <person name="Kelly R.M."/>
        </authorList>
    </citation>
    <scope>NUCLEOTIDE SEQUENCE [LARGE SCALE GENOMIC DNA]</scope>
    <source>
        <strain evidence="2 3">FC6</strain>
    </source>
</reference>
<dbReference type="EMBL" id="CP045483">
    <property type="protein sequence ID" value="QGR20260.1"/>
    <property type="molecule type" value="Genomic_DNA"/>
</dbReference>
<protein>
    <recommendedName>
        <fullName evidence="4">S-layer protein</fullName>
    </recommendedName>
</protein>
<evidence type="ECO:0008006" key="4">
    <source>
        <dbReference type="Google" id="ProtNLM"/>
    </source>
</evidence>
<gene>
    <name evidence="2" type="ORF">D1868_09850</name>
</gene>
<proteinExistence type="predicted"/>
<keyword evidence="1" id="KW-0472">Membrane</keyword>